<feature type="transmembrane region" description="Helical" evidence="1">
    <location>
        <begin position="100"/>
        <end position="118"/>
    </location>
</feature>
<dbReference type="RefSeq" id="WP_191734265.1">
    <property type="nucleotide sequence ID" value="NZ_JACSPR010000009.1"/>
</dbReference>
<feature type="transmembrane region" description="Helical" evidence="1">
    <location>
        <begin position="236"/>
        <end position="253"/>
    </location>
</feature>
<dbReference type="Pfam" id="PF14296">
    <property type="entry name" value="O-ag_pol_Wzy"/>
    <property type="match status" value="1"/>
</dbReference>
<feature type="transmembrane region" description="Helical" evidence="1">
    <location>
        <begin position="399"/>
        <end position="417"/>
    </location>
</feature>
<keyword evidence="1" id="KW-0812">Transmembrane</keyword>
<feature type="transmembrane region" description="Helical" evidence="1">
    <location>
        <begin position="212"/>
        <end position="230"/>
    </location>
</feature>
<feature type="transmembrane region" description="Helical" evidence="1">
    <location>
        <begin position="146"/>
        <end position="163"/>
    </location>
</feature>
<feature type="transmembrane region" description="Helical" evidence="1">
    <location>
        <begin position="12"/>
        <end position="31"/>
    </location>
</feature>
<feature type="transmembrane region" description="Helical" evidence="1">
    <location>
        <begin position="328"/>
        <end position="349"/>
    </location>
</feature>
<feature type="transmembrane region" description="Helical" evidence="1">
    <location>
        <begin position="62"/>
        <end position="80"/>
    </location>
</feature>
<dbReference type="Proteomes" id="UP000650224">
    <property type="component" value="Unassembled WGS sequence"/>
</dbReference>
<dbReference type="NCBIfam" id="TIGR04370">
    <property type="entry name" value="glyco_rpt_poly"/>
    <property type="match status" value="1"/>
</dbReference>
<dbReference type="EMBL" id="JACSPR010000009">
    <property type="protein sequence ID" value="MBD8031025.1"/>
    <property type="molecule type" value="Genomic_DNA"/>
</dbReference>
<sequence>MHEVKNSEKFTPVVWLLRIIIILVFVISLQVDPGGTTPLLVLFSYFLLDLTTVVIKPFKNFGYIVFLLMFNFFLLNSLLVSLFKEEGNLLEAFSLTTRTHVLVCLFTSLVAVDIGYAVKFKSLDVSRDSFTGGNSTDFRWNSVRKISWVLFCASGVLHLFSQLHKSLHVANNGYLSYYSSYAAPIPFIFGFAATAFTFSFALYLASKPSRRHVYKASIIYIGLQLLALGYGQRNPGMIAVLIVLFYLSIREVGSNRKGEWFPKRLVVGIMVALPFVLSFLYVVSYQRQGEEVQSGSVLEGSVALLEQQGGSIRVIAQGFEYRETLSQYGFYVFAPLIDAVTTNPIYRIFVEETNAPRSSESALNSGHFDLILTYIVSPITFASGGGLGSSYIAELYQDFGYIGVILGSVLFGIILSYTRTRSVFYHRVPLLLALMVLPAIWYSPRASFFTFFYDLANASVLLVLGIVLVHIGVAKRSRFSPLRIKSNRSRELANSSRGYPKIYN</sequence>
<feature type="transmembrane region" description="Helical" evidence="1">
    <location>
        <begin position="370"/>
        <end position="393"/>
    </location>
</feature>
<proteinExistence type="predicted"/>
<feature type="transmembrane region" description="Helical" evidence="1">
    <location>
        <begin position="265"/>
        <end position="283"/>
    </location>
</feature>
<feature type="transmembrane region" description="Helical" evidence="1">
    <location>
        <begin position="37"/>
        <end position="55"/>
    </location>
</feature>
<organism evidence="2 3">
    <name type="scientific">Corynebacterium gallinarum</name>
    <dbReference type="NCBI Taxonomy" id="2762214"/>
    <lineage>
        <taxon>Bacteria</taxon>
        <taxon>Bacillati</taxon>
        <taxon>Actinomycetota</taxon>
        <taxon>Actinomycetes</taxon>
        <taxon>Mycobacteriales</taxon>
        <taxon>Corynebacteriaceae</taxon>
        <taxon>Corynebacterium</taxon>
    </lineage>
</organism>
<evidence type="ECO:0000313" key="3">
    <source>
        <dbReference type="Proteomes" id="UP000650224"/>
    </source>
</evidence>
<keyword evidence="1" id="KW-0472">Membrane</keyword>
<protein>
    <submittedName>
        <fullName evidence="2">O-antigen polysaccharide polymerase Wzy family protein</fullName>
    </submittedName>
</protein>
<dbReference type="AlphaFoldDB" id="A0A8I0LHI1"/>
<evidence type="ECO:0000256" key="1">
    <source>
        <dbReference type="SAM" id="Phobius"/>
    </source>
</evidence>
<comment type="caution">
    <text evidence="2">The sequence shown here is derived from an EMBL/GenBank/DDBJ whole genome shotgun (WGS) entry which is preliminary data.</text>
</comment>
<feature type="transmembrane region" description="Helical" evidence="1">
    <location>
        <begin position="183"/>
        <end position="205"/>
    </location>
</feature>
<name>A0A8I0LHI1_9CORY</name>
<feature type="transmembrane region" description="Helical" evidence="1">
    <location>
        <begin position="455"/>
        <end position="474"/>
    </location>
</feature>
<accession>A0A8I0LHI1</accession>
<evidence type="ECO:0000313" key="2">
    <source>
        <dbReference type="EMBL" id="MBD8031025.1"/>
    </source>
</evidence>
<reference evidence="2 3" key="1">
    <citation type="submission" date="2020-08" db="EMBL/GenBank/DDBJ databases">
        <title>A Genomic Blueprint of the Chicken Gut Microbiome.</title>
        <authorList>
            <person name="Gilroy R."/>
            <person name="Ravi A."/>
            <person name="Getino M."/>
            <person name="Pursley I."/>
            <person name="Horton D.L."/>
            <person name="Alikhan N.-F."/>
            <person name="Baker D."/>
            <person name="Gharbi K."/>
            <person name="Hall N."/>
            <person name="Watson M."/>
            <person name="Adriaenssens E.M."/>
            <person name="Foster-Nyarko E."/>
            <person name="Jarju S."/>
            <person name="Secka A."/>
            <person name="Antonio M."/>
            <person name="Oren A."/>
            <person name="Chaudhuri R."/>
            <person name="La Ragione R.M."/>
            <person name="Hildebrand F."/>
            <person name="Pallen M.J."/>
        </authorList>
    </citation>
    <scope>NUCLEOTIDE SEQUENCE [LARGE SCALE GENOMIC DNA]</scope>
    <source>
        <strain evidence="2 3">Sa1YVA5</strain>
    </source>
</reference>
<dbReference type="InterPro" id="IPR029468">
    <property type="entry name" value="O-ag_pol_Wzy"/>
</dbReference>
<keyword evidence="1" id="KW-1133">Transmembrane helix</keyword>
<feature type="transmembrane region" description="Helical" evidence="1">
    <location>
        <begin position="424"/>
        <end position="443"/>
    </location>
</feature>
<gene>
    <name evidence="2" type="ORF">H9627_11960</name>
</gene>
<keyword evidence="3" id="KW-1185">Reference proteome</keyword>